<name>A0AA38MGJ4_9CUCU</name>
<feature type="transmembrane region" description="Helical" evidence="1">
    <location>
        <begin position="37"/>
        <end position="54"/>
    </location>
</feature>
<evidence type="ECO:0000313" key="2">
    <source>
        <dbReference type="EMBL" id="KAJ3655431.1"/>
    </source>
</evidence>
<reference evidence="2" key="1">
    <citation type="journal article" date="2023" name="G3 (Bethesda)">
        <title>Whole genome assemblies of Zophobas morio and Tenebrio molitor.</title>
        <authorList>
            <person name="Kaur S."/>
            <person name="Stinson S.A."/>
            <person name="diCenzo G.C."/>
        </authorList>
    </citation>
    <scope>NUCLEOTIDE SEQUENCE</scope>
    <source>
        <strain evidence="2">QUZm001</strain>
    </source>
</reference>
<feature type="transmembrane region" description="Helical" evidence="1">
    <location>
        <begin position="13"/>
        <end position="30"/>
    </location>
</feature>
<evidence type="ECO:0000256" key="1">
    <source>
        <dbReference type="SAM" id="Phobius"/>
    </source>
</evidence>
<comment type="caution">
    <text evidence="2">The sequence shown here is derived from an EMBL/GenBank/DDBJ whole genome shotgun (WGS) entry which is preliminary data.</text>
</comment>
<sequence length="262" mass="31200">MCLLEKIPLWRKIIFRLLGVIQFSCTSTAFSSFMSRVWCLPVFTIYYYYSFLWMSFLSKQISSTLLIVHAVISSVGTVFMTTSLVSFYYRSNKLKSLILKLNVIEDKFPPLFQQQERDWYKVLIILITILGILLIPDFKMRNVFVVYYLIPVGVAYQNHVFLETILERIRCHFRSINQHLEKQIHAVDLYEIFPFSKDSKIQQLKEKEKFSNLCQIHELSHLHYDLVQPWPTSIKIMACPKECQRYITCCHLLIIQKRQKNY</sequence>
<evidence type="ECO:0008006" key="4">
    <source>
        <dbReference type="Google" id="ProtNLM"/>
    </source>
</evidence>
<feature type="transmembrane region" description="Helical" evidence="1">
    <location>
        <begin position="66"/>
        <end position="89"/>
    </location>
</feature>
<evidence type="ECO:0000313" key="3">
    <source>
        <dbReference type="Proteomes" id="UP001168821"/>
    </source>
</evidence>
<organism evidence="2 3">
    <name type="scientific">Zophobas morio</name>
    <dbReference type="NCBI Taxonomy" id="2755281"/>
    <lineage>
        <taxon>Eukaryota</taxon>
        <taxon>Metazoa</taxon>
        <taxon>Ecdysozoa</taxon>
        <taxon>Arthropoda</taxon>
        <taxon>Hexapoda</taxon>
        <taxon>Insecta</taxon>
        <taxon>Pterygota</taxon>
        <taxon>Neoptera</taxon>
        <taxon>Endopterygota</taxon>
        <taxon>Coleoptera</taxon>
        <taxon>Polyphaga</taxon>
        <taxon>Cucujiformia</taxon>
        <taxon>Tenebrionidae</taxon>
        <taxon>Zophobas</taxon>
    </lineage>
</organism>
<keyword evidence="1" id="KW-0472">Membrane</keyword>
<keyword evidence="1" id="KW-0812">Transmembrane</keyword>
<feature type="transmembrane region" description="Helical" evidence="1">
    <location>
        <begin position="119"/>
        <end position="138"/>
    </location>
</feature>
<proteinExistence type="predicted"/>
<accession>A0AA38MGJ4</accession>
<dbReference type="EMBL" id="JALNTZ010000004">
    <property type="protein sequence ID" value="KAJ3655431.1"/>
    <property type="molecule type" value="Genomic_DNA"/>
</dbReference>
<protein>
    <recommendedName>
        <fullName evidence="4">Gustatory receptor</fullName>
    </recommendedName>
</protein>
<keyword evidence="1" id="KW-1133">Transmembrane helix</keyword>
<dbReference type="Proteomes" id="UP001168821">
    <property type="component" value="Unassembled WGS sequence"/>
</dbReference>
<keyword evidence="3" id="KW-1185">Reference proteome</keyword>
<dbReference type="AlphaFoldDB" id="A0AA38MGJ4"/>
<gene>
    <name evidence="2" type="ORF">Zmor_014563</name>
</gene>
<feature type="transmembrane region" description="Helical" evidence="1">
    <location>
        <begin position="144"/>
        <end position="166"/>
    </location>
</feature>